<organism evidence="8 9">
    <name type="scientific">Propioniciclava sinopodophylli</name>
    <dbReference type="NCBI Taxonomy" id="1837344"/>
    <lineage>
        <taxon>Bacteria</taxon>
        <taxon>Bacillati</taxon>
        <taxon>Actinomycetota</taxon>
        <taxon>Actinomycetes</taxon>
        <taxon>Propionibacteriales</taxon>
        <taxon>Propionibacteriaceae</taxon>
        <taxon>Propioniciclava</taxon>
    </lineage>
</organism>
<dbReference type="PANTHER" id="PTHR47552">
    <property type="entry name" value="PHOSPHORIBOSYLFORMYLGLYCINAMIDINE SYNTHASE SUBUNIT PURQ"/>
    <property type="match status" value="1"/>
</dbReference>
<evidence type="ECO:0000313" key="8">
    <source>
        <dbReference type="EMBL" id="TBT87454.1"/>
    </source>
</evidence>
<evidence type="ECO:0000256" key="7">
    <source>
        <dbReference type="ARBA" id="ARBA00022962"/>
    </source>
</evidence>
<dbReference type="GO" id="GO:0004642">
    <property type="term" value="F:phosphoribosylformylglycinamidine synthase activity"/>
    <property type="evidence" value="ECO:0007669"/>
    <property type="project" value="InterPro"/>
</dbReference>
<dbReference type="EMBL" id="SDMQ01000002">
    <property type="protein sequence ID" value="TBT87454.1"/>
    <property type="molecule type" value="Genomic_DNA"/>
</dbReference>
<dbReference type="Gene3D" id="3.40.50.880">
    <property type="match status" value="1"/>
</dbReference>
<keyword evidence="2" id="KW-0436">Ligase</keyword>
<dbReference type="SMART" id="SM01211">
    <property type="entry name" value="GATase_5"/>
    <property type="match status" value="1"/>
</dbReference>
<dbReference type="InterPro" id="IPR010075">
    <property type="entry name" value="PRibForGlyAmidine_synth_PurQ"/>
</dbReference>
<keyword evidence="4" id="KW-0658">Purine biosynthesis</keyword>
<dbReference type="InterPro" id="IPR029062">
    <property type="entry name" value="Class_I_gatase-like"/>
</dbReference>
<keyword evidence="3" id="KW-0547">Nucleotide-binding</keyword>
<dbReference type="AlphaFoldDB" id="A0A4Q9KGC3"/>
<evidence type="ECO:0000256" key="5">
    <source>
        <dbReference type="ARBA" id="ARBA00022801"/>
    </source>
</evidence>
<comment type="caution">
    <text evidence="8">The sequence shown here is derived from an EMBL/GenBank/DDBJ whole genome shotgun (WGS) entry which is preliminary data.</text>
</comment>
<keyword evidence="9" id="KW-1185">Reference proteome</keyword>
<dbReference type="SUPFAM" id="SSF52317">
    <property type="entry name" value="Class I glutamine amidotransferase-like"/>
    <property type="match status" value="1"/>
</dbReference>
<evidence type="ECO:0000256" key="3">
    <source>
        <dbReference type="ARBA" id="ARBA00022741"/>
    </source>
</evidence>
<keyword evidence="6" id="KW-0067">ATP-binding</keyword>
<evidence type="ECO:0000256" key="1">
    <source>
        <dbReference type="ARBA" id="ARBA00022490"/>
    </source>
</evidence>
<dbReference type="PROSITE" id="PS51273">
    <property type="entry name" value="GATASE_TYPE_1"/>
    <property type="match status" value="1"/>
</dbReference>
<protein>
    <submittedName>
        <fullName evidence="8">Phosphoribosylformylglycinamidine synthase subunit PurQ</fullName>
    </submittedName>
</protein>
<proteinExistence type="predicted"/>
<dbReference type="PANTHER" id="PTHR47552:SF1">
    <property type="entry name" value="PHOSPHORIBOSYLFORMYLGLYCINAMIDINE SYNTHASE SUBUNIT PURQ"/>
    <property type="match status" value="1"/>
</dbReference>
<reference evidence="8 9" key="1">
    <citation type="submission" date="2019-01" db="EMBL/GenBank/DDBJ databases">
        <title>Lactibacter flavus gen. nov., sp. nov., a novel bacterium of the family Propionibacteriaceae isolated from raw milk and dairy products.</title>
        <authorList>
            <person name="Huptas C."/>
            <person name="Wenning M."/>
            <person name="Breitenwieser F."/>
            <person name="Doll E."/>
            <person name="Von Neubeck M."/>
            <person name="Busse H.-J."/>
            <person name="Scherer S."/>
        </authorList>
    </citation>
    <scope>NUCLEOTIDE SEQUENCE [LARGE SCALE GENOMIC DNA]</scope>
    <source>
        <strain evidence="8 9">KCTC 33808</strain>
    </source>
</reference>
<evidence type="ECO:0000256" key="6">
    <source>
        <dbReference type="ARBA" id="ARBA00022840"/>
    </source>
</evidence>
<dbReference type="Proteomes" id="UP000292373">
    <property type="component" value="Unassembled WGS sequence"/>
</dbReference>
<keyword evidence="5" id="KW-0378">Hydrolase</keyword>
<dbReference type="GO" id="GO:0006189">
    <property type="term" value="P:'de novo' IMP biosynthetic process"/>
    <property type="evidence" value="ECO:0007669"/>
    <property type="project" value="InterPro"/>
</dbReference>
<accession>A0A4Q9KGC3</accession>
<dbReference type="GO" id="GO:0005524">
    <property type="term" value="F:ATP binding"/>
    <property type="evidence" value="ECO:0007669"/>
    <property type="project" value="UniProtKB-KW"/>
</dbReference>
<evidence type="ECO:0000256" key="4">
    <source>
        <dbReference type="ARBA" id="ARBA00022755"/>
    </source>
</evidence>
<name>A0A4Q9KGC3_9ACTN</name>
<evidence type="ECO:0000313" key="9">
    <source>
        <dbReference type="Proteomes" id="UP000292373"/>
    </source>
</evidence>
<dbReference type="RefSeq" id="WP_131167240.1">
    <property type="nucleotide sequence ID" value="NZ_SDMQ01000002.1"/>
</dbReference>
<dbReference type="GO" id="GO:0016787">
    <property type="term" value="F:hydrolase activity"/>
    <property type="evidence" value="ECO:0007669"/>
    <property type="project" value="UniProtKB-KW"/>
</dbReference>
<sequence length="214" mass="21663">MTRVGIVSWPGSDARATARAVRLAGGEPVDLPHDAPDLGDVAAVVLPGGAVCPEASALWPALAAAAADGLPVLGVGEGFTALCAAGLLPGEVVRHDGALTCREETLRVETRDTVWTCSLDQGQTVTLPVVTASVRYVADGDTLARLEGASQVVLRRPDADATGSAYGIAGLTNERGNVVGLLGRPDLAVEALTGPSEDGRAIFTSGLTFVLAAS</sequence>
<keyword evidence="7" id="KW-0315">Glutamine amidotransferase</keyword>
<keyword evidence="1" id="KW-0963">Cytoplasm</keyword>
<dbReference type="OrthoDB" id="9804441at2"/>
<gene>
    <name evidence="8" type="ORF">ET989_03935</name>
</gene>
<evidence type="ECO:0000256" key="2">
    <source>
        <dbReference type="ARBA" id="ARBA00022598"/>
    </source>
</evidence>